<dbReference type="RefSeq" id="WP_258117235.1">
    <property type="nucleotide sequence ID" value="NZ_CP062229.1"/>
</dbReference>
<sequence>MRWFIEHAFVLVPAQSVVAQHLASFQEFPPRQAPGSFSVEQAMEKLRNPPSSN</sequence>
<keyword evidence="2" id="KW-1185">Reference proteome</keyword>
<organism evidence="1 2">
    <name type="scientific">Mesorhizobium onobrychidis</name>
    <dbReference type="NCBI Taxonomy" id="2775404"/>
    <lineage>
        <taxon>Bacteria</taxon>
        <taxon>Pseudomonadati</taxon>
        <taxon>Pseudomonadota</taxon>
        <taxon>Alphaproteobacteria</taxon>
        <taxon>Hyphomicrobiales</taxon>
        <taxon>Phyllobacteriaceae</taxon>
        <taxon>Mesorhizobium</taxon>
    </lineage>
</organism>
<dbReference type="EMBL" id="CP062229">
    <property type="protein sequence ID" value="UVC13376.1"/>
    <property type="molecule type" value="Genomic_DNA"/>
</dbReference>
<name>A0ABY5QRL4_9HYPH</name>
<evidence type="ECO:0000313" key="1">
    <source>
        <dbReference type="EMBL" id="UVC13376.1"/>
    </source>
</evidence>
<dbReference type="Proteomes" id="UP001058098">
    <property type="component" value="Chromosome"/>
</dbReference>
<accession>A0ABY5QRL4</accession>
<reference evidence="1" key="1">
    <citation type="submission" date="2020-09" db="EMBL/GenBank/DDBJ databases">
        <title>Rhizobia associated with sainfoin plants.</title>
        <authorList>
            <person name="Asharfi S."/>
            <person name="Kuzmanovic N."/>
            <person name="Bunk B."/>
            <person name="Sproeer C."/>
            <person name="Becker M."/>
            <person name="Thuenen T."/>
        </authorList>
    </citation>
    <scope>NUCLEOTIDE SEQUENCE</scope>
    <source>
        <strain evidence="1">OM4</strain>
    </source>
</reference>
<evidence type="ECO:0000313" key="2">
    <source>
        <dbReference type="Proteomes" id="UP001058098"/>
    </source>
</evidence>
<proteinExistence type="predicted"/>
<protein>
    <submittedName>
        <fullName evidence="1">Uncharacterized protein</fullName>
    </submittedName>
</protein>
<gene>
    <name evidence="1" type="ORF">IHQ72_21945</name>
</gene>